<reference evidence="6 7" key="1">
    <citation type="journal article" date="2013" name="Genome Announc.">
        <title>Complete Genome Sequence of the Solvent Producer Clostridium saccharobutylicum NCP262 (DSM 13864).</title>
        <authorList>
            <person name="Poehlein A."/>
            <person name="Hartwich K."/>
            <person name="Krabben P."/>
            <person name="Ehrenreich A."/>
            <person name="Liebl W."/>
            <person name="Durre P."/>
            <person name="Gottschalk G."/>
            <person name="Daniel R."/>
        </authorList>
    </citation>
    <scope>NUCLEOTIDE SEQUENCE [LARGE SCALE GENOMIC DNA]</scope>
    <source>
        <strain evidence="6">DSM 13864</strain>
    </source>
</reference>
<dbReference type="Gene3D" id="3.40.50.300">
    <property type="entry name" value="P-loop containing nucleotide triphosphate hydrolases"/>
    <property type="match status" value="1"/>
</dbReference>
<dbReference type="InterPro" id="IPR027417">
    <property type="entry name" value="P-loop_NTPase"/>
</dbReference>
<evidence type="ECO:0000256" key="1">
    <source>
        <dbReference type="ARBA" id="ARBA00005417"/>
    </source>
</evidence>
<name>U5MLE3_CLOSA</name>
<keyword evidence="4 6" id="KW-0067">ATP-binding</keyword>
<dbReference type="FunFam" id="3.40.50.300:FF:000032">
    <property type="entry name" value="Export ABC transporter ATP-binding protein"/>
    <property type="match status" value="1"/>
</dbReference>
<comment type="similarity">
    <text evidence="1">Belongs to the ABC transporter superfamily.</text>
</comment>
<dbReference type="GO" id="GO:0016887">
    <property type="term" value="F:ATP hydrolysis activity"/>
    <property type="evidence" value="ECO:0007669"/>
    <property type="project" value="InterPro"/>
</dbReference>
<dbReference type="OrthoDB" id="9802264at2"/>
<dbReference type="CDD" id="cd03255">
    <property type="entry name" value="ABC_MJ0796_LolCDE_FtsE"/>
    <property type="match status" value="1"/>
</dbReference>
<evidence type="ECO:0000256" key="4">
    <source>
        <dbReference type="ARBA" id="ARBA00022840"/>
    </source>
</evidence>
<dbReference type="AlphaFoldDB" id="U5MLE3"/>
<sequence>MSILDVRNIYKIYGKDNSKVIALNGISLKVNSGEVVAIMGPSGCGKSTLLNILGCIDAPTQGESYIDGTQVNFKKLNNLSEIRNKKVSFIFQNFALIKDLSVLENIILPLKFRGISYKERVNKAKKYLKELEIENFKNKNIRELSGGQQQRVSIARALTQESEIILADEPTGALDEINSIKIMEVLKELNKKYNKTIIVVTHDNLVASFCDRILKMKDGCWDNN</sequence>
<dbReference type="GO" id="GO:0005524">
    <property type="term" value="F:ATP binding"/>
    <property type="evidence" value="ECO:0007669"/>
    <property type="project" value="UniProtKB-KW"/>
</dbReference>
<dbReference type="KEGG" id="csb:CLSA_c03400"/>
<dbReference type="GO" id="GO:0022857">
    <property type="term" value="F:transmembrane transporter activity"/>
    <property type="evidence" value="ECO:0007669"/>
    <property type="project" value="UniProtKB-ARBA"/>
</dbReference>
<evidence type="ECO:0000259" key="5">
    <source>
        <dbReference type="PROSITE" id="PS50893"/>
    </source>
</evidence>
<dbReference type="HOGENOM" id="CLU_000604_1_22_9"/>
<keyword evidence="3" id="KW-0547">Nucleotide-binding</keyword>
<dbReference type="RefSeq" id="WP_022743679.1">
    <property type="nucleotide sequence ID" value="NC_022571.1"/>
</dbReference>
<dbReference type="InterPro" id="IPR017871">
    <property type="entry name" value="ABC_transporter-like_CS"/>
</dbReference>
<dbReference type="InterPro" id="IPR003439">
    <property type="entry name" value="ABC_transporter-like_ATP-bd"/>
</dbReference>
<dbReference type="PROSITE" id="PS00211">
    <property type="entry name" value="ABC_TRANSPORTER_1"/>
    <property type="match status" value="1"/>
</dbReference>
<evidence type="ECO:0000313" key="6">
    <source>
        <dbReference type="EMBL" id="AGX41390.1"/>
    </source>
</evidence>
<dbReference type="GeneID" id="55472904"/>
<feature type="domain" description="ABC transporter" evidence="5">
    <location>
        <begin position="4"/>
        <end position="224"/>
    </location>
</feature>
<dbReference type="PROSITE" id="PS50893">
    <property type="entry name" value="ABC_TRANSPORTER_2"/>
    <property type="match status" value="1"/>
</dbReference>
<dbReference type="SMART" id="SM00382">
    <property type="entry name" value="AAA"/>
    <property type="match status" value="1"/>
</dbReference>
<evidence type="ECO:0000313" key="7">
    <source>
        <dbReference type="Proteomes" id="UP000017118"/>
    </source>
</evidence>
<dbReference type="PANTHER" id="PTHR42798:SF7">
    <property type="entry name" value="ALPHA-D-RIBOSE 1-METHYLPHOSPHONATE 5-TRIPHOSPHATE SYNTHASE SUBUNIT PHNL"/>
    <property type="match status" value="1"/>
</dbReference>
<evidence type="ECO:0000256" key="2">
    <source>
        <dbReference type="ARBA" id="ARBA00022448"/>
    </source>
</evidence>
<dbReference type="GO" id="GO:0098796">
    <property type="term" value="C:membrane protein complex"/>
    <property type="evidence" value="ECO:0007669"/>
    <property type="project" value="UniProtKB-ARBA"/>
</dbReference>
<accession>U5MLE3</accession>
<keyword evidence="2" id="KW-0813">Transport</keyword>
<dbReference type="InterPro" id="IPR003593">
    <property type="entry name" value="AAA+_ATPase"/>
</dbReference>
<keyword evidence="7" id="KW-1185">Reference proteome</keyword>
<dbReference type="SUPFAM" id="SSF52540">
    <property type="entry name" value="P-loop containing nucleoside triphosphate hydrolases"/>
    <property type="match status" value="1"/>
</dbReference>
<protein>
    <submittedName>
        <fullName evidence="6">ABC transporter ATP-binding protein</fullName>
    </submittedName>
</protein>
<gene>
    <name evidence="6" type="ORF">CLSA_c03400</name>
</gene>
<dbReference type="InterPro" id="IPR017911">
    <property type="entry name" value="MacB-like_ATP-bd"/>
</dbReference>
<dbReference type="PATRIC" id="fig|1345695.10.peg.4399"/>
<dbReference type="EMBL" id="CP006721">
    <property type="protein sequence ID" value="AGX41390.1"/>
    <property type="molecule type" value="Genomic_DNA"/>
</dbReference>
<dbReference type="Pfam" id="PF00005">
    <property type="entry name" value="ABC_tran"/>
    <property type="match status" value="1"/>
</dbReference>
<proteinExistence type="inferred from homology"/>
<dbReference type="eggNOG" id="COG1136">
    <property type="taxonomic scope" value="Bacteria"/>
</dbReference>
<organism evidence="6 7">
    <name type="scientific">Clostridium saccharobutylicum DSM 13864</name>
    <dbReference type="NCBI Taxonomy" id="1345695"/>
    <lineage>
        <taxon>Bacteria</taxon>
        <taxon>Bacillati</taxon>
        <taxon>Bacillota</taxon>
        <taxon>Clostridia</taxon>
        <taxon>Eubacteriales</taxon>
        <taxon>Clostridiaceae</taxon>
        <taxon>Clostridium</taxon>
    </lineage>
</organism>
<dbReference type="PANTHER" id="PTHR42798">
    <property type="entry name" value="LIPOPROTEIN-RELEASING SYSTEM ATP-BINDING PROTEIN LOLD"/>
    <property type="match status" value="1"/>
</dbReference>
<evidence type="ECO:0000256" key="3">
    <source>
        <dbReference type="ARBA" id="ARBA00022741"/>
    </source>
</evidence>
<dbReference type="Proteomes" id="UP000017118">
    <property type="component" value="Chromosome"/>
</dbReference>